<evidence type="ECO:0000256" key="1">
    <source>
        <dbReference type="SAM" id="MobiDB-lite"/>
    </source>
</evidence>
<keyword evidence="2" id="KW-1185">Reference proteome</keyword>
<accession>A0A5S6QDW7</accession>
<dbReference type="Proteomes" id="UP000046395">
    <property type="component" value="Unassembled WGS sequence"/>
</dbReference>
<dbReference type="AlphaFoldDB" id="A0A5S6QDW7"/>
<reference evidence="3" key="1">
    <citation type="submission" date="2019-12" db="UniProtKB">
        <authorList>
            <consortium name="WormBaseParasite"/>
        </authorList>
    </citation>
    <scope>IDENTIFICATION</scope>
</reference>
<dbReference type="WBParaSite" id="TMUE_1000005290.1">
    <property type="protein sequence ID" value="TMUE_1000005290.1"/>
    <property type="gene ID" value="WBGene00299247"/>
</dbReference>
<evidence type="ECO:0000313" key="3">
    <source>
        <dbReference type="WBParaSite" id="TMUE_1000005290.1"/>
    </source>
</evidence>
<evidence type="ECO:0000313" key="2">
    <source>
        <dbReference type="Proteomes" id="UP000046395"/>
    </source>
</evidence>
<organism evidence="2 3">
    <name type="scientific">Trichuris muris</name>
    <name type="common">Mouse whipworm</name>
    <dbReference type="NCBI Taxonomy" id="70415"/>
    <lineage>
        <taxon>Eukaryota</taxon>
        <taxon>Metazoa</taxon>
        <taxon>Ecdysozoa</taxon>
        <taxon>Nematoda</taxon>
        <taxon>Enoplea</taxon>
        <taxon>Dorylaimia</taxon>
        <taxon>Trichinellida</taxon>
        <taxon>Trichuridae</taxon>
        <taxon>Trichuris</taxon>
    </lineage>
</organism>
<proteinExistence type="predicted"/>
<sequence>MSEGYSFHGGFRSGDDGYVPRDGGSELGRIFFGGEYSRKQRPHNGFGSSSGGFGGGSNSKVEPERNTGYGGYLPGRILAYVAVPDFDEARF</sequence>
<protein>
    <submittedName>
        <fullName evidence="3">Uncharacterized protein</fullName>
    </submittedName>
</protein>
<feature type="region of interest" description="Disordered" evidence="1">
    <location>
        <begin position="38"/>
        <end position="67"/>
    </location>
</feature>
<name>A0A5S6QDW7_TRIMR</name>
<feature type="compositionally biased region" description="Gly residues" evidence="1">
    <location>
        <begin position="48"/>
        <end position="57"/>
    </location>
</feature>